<accession>A0A550C7V8</accession>
<feature type="chain" id="PRO_5022206796" evidence="1">
    <location>
        <begin position="19"/>
        <end position="194"/>
    </location>
</feature>
<evidence type="ECO:0000256" key="1">
    <source>
        <dbReference type="SAM" id="SignalP"/>
    </source>
</evidence>
<evidence type="ECO:0000313" key="3">
    <source>
        <dbReference type="Proteomes" id="UP000320762"/>
    </source>
</evidence>
<sequence length="194" mass="21539">MAPLRFITVLHLLGTAMALGWTGRLCDKGTQDTTVSSVRLDIFFAVGQVVFAPAIAEVDASIDLARLPTYTRDRDVVQNLQRTADAMRANAGDVDQLFEVIFVLNARLRALARQDYSPICALPAGQLPKAQAAVERYLDYRSHVCARASPRHRYQFPEICQKCRRIIILEHALERVAVAFEDAVIGGAQQHLAH</sequence>
<feature type="signal peptide" evidence="1">
    <location>
        <begin position="1"/>
        <end position="18"/>
    </location>
</feature>
<organism evidence="2 3">
    <name type="scientific">Schizophyllum amplum</name>
    <dbReference type="NCBI Taxonomy" id="97359"/>
    <lineage>
        <taxon>Eukaryota</taxon>
        <taxon>Fungi</taxon>
        <taxon>Dikarya</taxon>
        <taxon>Basidiomycota</taxon>
        <taxon>Agaricomycotina</taxon>
        <taxon>Agaricomycetes</taxon>
        <taxon>Agaricomycetidae</taxon>
        <taxon>Agaricales</taxon>
        <taxon>Schizophyllaceae</taxon>
        <taxon>Schizophyllum</taxon>
    </lineage>
</organism>
<protein>
    <submittedName>
        <fullName evidence="2">Uncharacterized protein</fullName>
    </submittedName>
</protein>
<comment type="caution">
    <text evidence="2">The sequence shown here is derived from an EMBL/GenBank/DDBJ whole genome shotgun (WGS) entry which is preliminary data.</text>
</comment>
<keyword evidence="1" id="KW-0732">Signal</keyword>
<evidence type="ECO:0000313" key="2">
    <source>
        <dbReference type="EMBL" id="TRM60867.1"/>
    </source>
</evidence>
<reference evidence="2 3" key="1">
    <citation type="journal article" date="2019" name="New Phytol.">
        <title>Comparative genomics reveals unique wood-decay strategies and fruiting body development in the Schizophyllaceae.</title>
        <authorList>
            <person name="Almasi E."/>
            <person name="Sahu N."/>
            <person name="Krizsan K."/>
            <person name="Balint B."/>
            <person name="Kovacs G.M."/>
            <person name="Kiss B."/>
            <person name="Cseklye J."/>
            <person name="Drula E."/>
            <person name="Henrissat B."/>
            <person name="Nagy I."/>
            <person name="Chovatia M."/>
            <person name="Adam C."/>
            <person name="LaButti K."/>
            <person name="Lipzen A."/>
            <person name="Riley R."/>
            <person name="Grigoriev I.V."/>
            <person name="Nagy L.G."/>
        </authorList>
    </citation>
    <scope>NUCLEOTIDE SEQUENCE [LARGE SCALE GENOMIC DNA]</scope>
    <source>
        <strain evidence="2 3">NL-1724</strain>
    </source>
</reference>
<dbReference type="Proteomes" id="UP000320762">
    <property type="component" value="Unassembled WGS sequence"/>
</dbReference>
<name>A0A550C7V8_9AGAR</name>
<dbReference type="EMBL" id="VDMD01000019">
    <property type="protein sequence ID" value="TRM60867.1"/>
    <property type="molecule type" value="Genomic_DNA"/>
</dbReference>
<dbReference type="AlphaFoldDB" id="A0A550C7V8"/>
<keyword evidence="3" id="KW-1185">Reference proteome</keyword>
<proteinExistence type="predicted"/>
<gene>
    <name evidence="2" type="ORF">BD626DRAFT_503066</name>
</gene>